<sequence length="139" mass="15175">MRLLHKVKQRAVAAEGFVYGVIVRHVVFMVGGRLEHRAEIDHLRAEGFYVVQPFRCSLQVAAVKRAVPGQNVGRNGFGGIVGRFAVIEAVNENLVDDPAFCPFGRGDDVVAVDDGAVEAVALLHVLQKAVARVMERFPL</sequence>
<dbReference type="AlphaFoldDB" id="A0A644XLJ2"/>
<name>A0A644XLJ2_9ZZZZ</name>
<protein>
    <submittedName>
        <fullName evidence="1">Uncharacterized protein</fullName>
    </submittedName>
</protein>
<evidence type="ECO:0000313" key="1">
    <source>
        <dbReference type="EMBL" id="MPM14964.1"/>
    </source>
</evidence>
<gene>
    <name evidence="1" type="ORF">SDC9_61328</name>
</gene>
<accession>A0A644XLJ2</accession>
<comment type="caution">
    <text evidence="1">The sequence shown here is derived from an EMBL/GenBank/DDBJ whole genome shotgun (WGS) entry which is preliminary data.</text>
</comment>
<dbReference type="EMBL" id="VSSQ01002364">
    <property type="protein sequence ID" value="MPM14964.1"/>
    <property type="molecule type" value="Genomic_DNA"/>
</dbReference>
<reference evidence="1" key="1">
    <citation type="submission" date="2019-08" db="EMBL/GenBank/DDBJ databases">
        <authorList>
            <person name="Kucharzyk K."/>
            <person name="Murdoch R.W."/>
            <person name="Higgins S."/>
            <person name="Loffler F."/>
        </authorList>
    </citation>
    <scope>NUCLEOTIDE SEQUENCE</scope>
</reference>
<proteinExistence type="predicted"/>
<organism evidence="1">
    <name type="scientific">bioreactor metagenome</name>
    <dbReference type="NCBI Taxonomy" id="1076179"/>
    <lineage>
        <taxon>unclassified sequences</taxon>
        <taxon>metagenomes</taxon>
        <taxon>ecological metagenomes</taxon>
    </lineage>
</organism>